<feature type="region of interest" description="Disordered" evidence="1">
    <location>
        <begin position="395"/>
        <end position="431"/>
    </location>
</feature>
<evidence type="ECO:0000313" key="4">
    <source>
        <dbReference type="EMBL" id="CAE7201832.1"/>
    </source>
</evidence>
<protein>
    <recommendedName>
        <fullName evidence="3">DUF7703 domain-containing protein</fullName>
    </recommendedName>
</protein>
<feature type="transmembrane region" description="Helical" evidence="2">
    <location>
        <begin position="260"/>
        <end position="279"/>
    </location>
</feature>
<dbReference type="PANTHER" id="PTHR37013">
    <property type="entry name" value="INTEGRAL MEMBRANE PROTEIN (AFU_ORTHOLOGUE AFUA_1G05950)-RELATED"/>
    <property type="match status" value="1"/>
</dbReference>
<organism evidence="4 5">
    <name type="scientific">Pyrenophora teres f. teres</name>
    <dbReference type="NCBI Taxonomy" id="97479"/>
    <lineage>
        <taxon>Eukaryota</taxon>
        <taxon>Fungi</taxon>
        <taxon>Dikarya</taxon>
        <taxon>Ascomycota</taxon>
        <taxon>Pezizomycotina</taxon>
        <taxon>Dothideomycetes</taxon>
        <taxon>Pleosporomycetidae</taxon>
        <taxon>Pleosporales</taxon>
        <taxon>Pleosporineae</taxon>
        <taxon>Pleosporaceae</taxon>
        <taxon>Pyrenophora</taxon>
    </lineage>
</organism>
<keyword evidence="2" id="KW-1133">Transmembrane helix</keyword>
<evidence type="ECO:0000256" key="2">
    <source>
        <dbReference type="SAM" id="Phobius"/>
    </source>
</evidence>
<feature type="transmembrane region" description="Helical" evidence="2">
    <location>
        <begin position="81"/>
        <end position="105"/>
    </location>
</feature>
<dbReference type="PANTHER" id="PTHR37013:SF3">
    <property type="entry name" value="INTEGRAL MEMBRANE PROTEIN (AFU_ORTHOLOGUE AFUA_1G05950)"/>
    <property type="match status" value="1"/>
</dbReference>
<reference evidence="4" key="1">
    <citation type="submission" date="2021-02" db="EMBL/GenBank/DDBJ databases">
        <authorList>
            <person name="Syme A R."/>
            <person name="Syme A R."/>
            <person name="Moolhuijzen P."/>
        </authorList>
    </citation>
    <scope>NUCLEOTIDE SEQUENCE</scope>
    <source>
        <strain evidence="4">W1-1</strain>
    </source>
</reference>
<dbReference type="Pfam" id="PF24802">
    <property type="entry name" value="DUF7703"/>
    <property type="match status" value="1"/>
</dbReference>
<proteinExistence type="predicted"/>
<dbReference type="Proteomes" id="UP000472372">
    <property type="component" value="Chromosome 8"/>
</dbReference>
<feature type="compositionally biased region" description="Basic and acidic residues" evidence="1">
    <location>
        <begin position="420"/>
        <end position="431"/>
    </location>
</feature>
<dbReference type="InterPro" id="IPR056120">
    <property type="entry name" value="DUF7703"/>
</dbReference>
<feature type="transmembrane region" description="Helical" evidence="2">
    <location>
        <begin position="117"/>
        <end position="141"/>
    </location>
</feature>
<sequence length="431" mass="47846">MASVTSAIATWTLTTSTVADATSTAPSQGSLEFAGAGITGGYTGSSLPLQIIIAFFLGLSLYNAIELIVLALVTFQRYQGLYFWSLLVSAGGIIPYSLGFIIKFFRLLDPAQKEGYVAIVLLTVGWWGMVSGQSVVLWTRLHLVTSSRRVLRYTLYMIIIDGIMLHSITTVLTFGSNSKALSSPTLRRFVRGYSIMEKTQMVGFFLQETILSVIYIKETLRLLQLSASVQPQNDTVSLDNINTSETNNTHLKSANVRRTMYQLLAINILIITMDLALLATEFANLYIIETTLKGVVYSIKLKLEFAVLEKLVQLVRDRAESDFSVNNNNHNNRNGRRLEKADIDRVASAGMLNRGRSVFGVQDFGESRDPDFEDASTFSASAGWVDGGVCGMAEGWETRGGDEKEGWRRRGRGKQNRNSWIEKEMDRHGIV</sequence>
<feature type="domain" description="DUF7703" evidence="3">
    <location>
        <begin position="50"/>
        <end position="316"/>
    </location>
</feature>
<name>A0A6S6WJR5_9PLEO</name>
<evidence type="ECO:0000256" key="1">
    <source>
        <dbReference type="SAM" id="MobiDB-lite"/>
    </source>
</evidence>
<feature type="transmembrane region" description="Helical" evidence="2">
    <location>
        <begin position="153"/>
        <end position="175"/>
    </location>
</feature>
<keyword evidence="2" id="KW-0472">Membrane</keyword>
<accession>A0A6S6WJR5</accession>
<feature type="transmembrane region" description="Helical" evidence="2">
    <location>
        <begin position="51"/>
        <end position="74"/>
    </location>
</feature>
<feature type="compositionally biased region" description="Basic and acidic residues" evidence="1">
    <location>
        <begin position="396"/>
        <end position="408"/>
    </location>
</feature>
<gene>
    <name evidence="4" type="ORF">PTTW11_08921</name>
</gene>
<keyword evidence="2" id="KW-0812">Transmembrane</keyword>
<evidence type="ECO:0000259" key="3">
    <source>
        <dbReference type="Pfam" id="PF24802"/>
    </source>
</evidence>
<dbReference type="AlphaFoldDB" id="A0A6S6WJR5"/>
<feature type="transmembrane region" description="Helical" evidence="2">
    <location>
        <begin position="195"/>
        <end position="216"/>
    </location>
</feature>
<evidence type="ECO:0000313" key="5">
    <source>
        <dbReference type="Proteomes" id="UP000472372"/>
    </source>
</evidence>
<dbReference type="EMBL" id="HG992984">
    <property type="protein sequence ID" value="CAE7201832.1"/>
    <property type="molecule type" value="Genomic_DNA"/>
</dbReference>